<feature type="repeat" description="TPR" evidence="1">
    <location>
        <begin position="298"/>
        <end position="331"/>
    </location>
</feature>
<feature type="repeat" description="TPR" evidence="1">
    <location>
        <begin position="62"/>
        <end position="95"/>
    </location>
</feature>
<feature type="repeat" description="TPR" evidence="1">
    <location>
        <begin position="96"/>
        <end position="129"/>
    </location>
</feature>
<dbReference type="PANTHER" id="PTHR12558">
    <property type="entry name" value="CELL DIVISION CYCLE 16,23,27"/>
    <property type="match status" value="1"/>
</dbReference>
<evidence type="ECO:0000256" key="1">
    <source>
        <dbReference type="PROSITE-ProRule" id="PRU00339"/>
    </source>
</evidence>
<evidence type="ECO:0000313" key="2">
    <source>
        <dbReference type="EMBL" id="MCZ0864789.1"/>
    </source>
</evidence>
<dbReference type="InterPro" id="IPR019734">
    <property type="entry name" value="TPR_rpt"/>
</dbReference>
<dbReference type="PROSITE" id="PS50005">
    <property type="entry name" value="TPR"/>
    <property type="match status" value="5"/>
</dbReference>
<dbReference type="Gene3D" id="1.25.40.10">
    <property type="entry name" value="Tetratricopeptide repeat domain"/>
    <property type="match status" value="2"/>
</dbReference>
<reference evidence="2 3" key="1">
    <citation type="submission" date="2022-12" db="EMBL/GenBank/DDBJ databases">
        <title>Dasania phycosphaerae sp. nov., isolated from particulate material of the south coast of Korea.</title>
        <authorList>
            <person name="Jiang Y."/>
        </authorList>
    </citation>
    <scope>NUCLEOTIDE SEQUENCE [LARGE SCALE GENOMIC DNA]</scope>
    <source>
        <strain evidence="2 3">GY-19</strain>
    </source>
</reference>
<gene>
    <name evidence="2" type="ORF">O0V09_06230</name>
</gene>
<evidence type="ECO:0000313" key="3">
    <source>
        <dbReference type="Proteomes" id="UP001069090"/>
    </source>
</evidence>
<dbReference type="SUPFAM" id="SSF52540">
    <property type="entry name" value="P-loop containing nucleoside triphosphate hydrolases"/>
    <property type="match status" value="1"/>
</dbReference>
<dbReference type="Pfam" id="PF13414">
    <property type="entry name" value="TPR_11"/>
    <property type="match status" value="2"/>
</dbReference>
<sequence>MAFIQPQCHVIMASADNNNEQIPGISMPHANHESALQLLNSQQFAEAESLLRKHLQLHSDDHIALTLLGHSLIKQQRLAGAIQLFKRVCELKPNLADAYGNLGLALQQQQDFSQAIAMLKKAVALDDNYHDAWNALGNLLMHTGQQQEGAAALIRAEQTDPFAPAMEAVAQAMSKQDYAQAEAGCREILQRHGHHPGAIAILAQLATQQKQWAAAEQMLQHALDYSPFNLGLWHKLAEVSSHAGKHEQRVYAAQQCVNIAPDQAHLASILGSSLAHAGKYQQALDAYERAAQLDPADANIQIQRGHILKTLGRREQAIQAFRHSIALREQNGVAYWALADFKNFDFNADDIAAMQAIAKDETAAAEHRSQAGFALANALERQADYAAAFEHYLQANKLRPNADFDAQQLQKHAAEGRELFGRALLQNKTSLSPNGPRPIFIVGLPRSGSTLIEQILASHSAIEGTMELPNLPRVMETLYQDSRQSGMSIEQFFERIPAENLSAYGQKYLDDTAIFRNGAPYFIDKLPPNFRLVGFIHLILPEAIIIDARRHPLDAGLSAFKQHFAAGHEFSYDLHNIGAYYNEYLKMMDHWDQVLPGKVLCQHYSEMINNTEQSVRRLLQHCGLEFEAACLDFHKNTRAVHTASSEQVRQPIYKTGVGHWQNFEPWLGPLLDSLGEETLARFE</sequence>
<keyword evidence="3" id="KW-1185">Reference proteome</keyword>
<organism evidence="2 3">
    <name type="scientific">Dasania phycosphaerae</name>
    <dbReference type="NCBI Taxonomy" id="2950436"/>
    <lineage>
        <taxon>Bacteria</taxon>
        <taxon>Pseudomonadati</taxon>
        <taxon>Pseudomonadota</taxon>
        <taxon>Gammaproteobacteria</taxon>
        <taxon>Cellvibrionales</taxon>
        <taxon>Spongiibacteraceae</taxon>
        <taxon>Dasania</taxon>
    </lineage>
</organism>
<comment type="caution">
    <text evidence="2">The sequence shown here is derived from an EMBL/GenBank/DDBJ whole genome shotgun (WGS) entry which is preliminary data.</text>
</comment>
<dbReference type="Pfam" id="PF13469">
    <property type="entry name" value="Sulfotransfer_3"/>
    <property type="match status" value="1"/>
</dbReference>
<dbReference type="Proteomes" id="UP001069090">
    <property type="component" value="Unassembled WGS sequence"/>
</dbReference>
<dbReference type="AlphaFoldDB" id="A0A9J6RLA9"/>
<dbReference type="InterPro" id="IPR027417">
    <property type="entry name" value="P-loop_NTPase"/>
</dbReference>
<dbReference type="EMBL" id="JAPTGG010000004">
    <property type="protein sequence ID" value="MCZ0864789.1"/>
    <property type="molecule type" value="Genomic_DNA"/>
</dbReference>
<name>A0A9J6RLA9_9GAMM</name>
<feature type="repeat" description="TPR" evidence="1">
    <location>
        <begin position="264"/>
        <end position="297"/>
    </location>
</feature>
<dbReference type="SMART" id="SM00028">
    <property type="entry name" value="TPR"/>
    <property type="match status" value="8"/>
</dbReference>
<keyword evidence="1" id="KW-0802">TPR repeat</keyword>
<dbReference type="InterPro" id="IPR011990">
    <property type="entry name" value="TPR-like_helical_dom_sf"/>
</dbReference>
<dbReference type="Gene3D" id="3.40.50.300">
    <property type="entry name" value="P-loop containing nucleotide triphosphate hydrolases"/>
    <property type="match status" value="1"/>
</dbReference>
<feature type="repeat" description="TPR" evidence="1">
    <location>
        <begin position="369"/>
        <end position="402"/>
    </location>
</feature>
<protein>
    <submittedName>
        <fullName evidence="2">Sulfotransferase</fullName>
    </submittedName>
</protein>
<dbReference type="SUPFAM" id="SSF48452">
    <property type="entry name" value="TPR-like"/>
    <property type="match status" value="2"/>
</dbReference>
<proteinExistence type="predicted"/>
<dbReference type="RefSeq" id="WP_258330943.1">
    <property type="nucleotide sequence ID" value="NZ_JAPTGG010000004.1"/>
</dbReference>
<dbReference type="PANTHER" id="PTHR12558:SF13">
    <property type="entry name" value="CELL DIVISION CYCLE PROTEIN 27 HOMOLOG"/>
    <property type="match status" value="1"/>
</dbReference>
<accession>A0A9J6RLA9</accession>
<dbReference type="Pfam" id="PF14559">
    <property type="entry name" value="TPR_19"/>
    <property type="match status" value="1"/>
</dbReference>
<dbReference type="PROSITE" id="PS50293">
    <property type="entry name" value="TPR_REGION"/>
    <property type="match status" value="1"/>
</dbReference>